<dbReference type="Proteomes" id="UP000192578">
    <property type="component" value="Unassembled WGS sequence"/>
</dbReference>
<reference evidence="3" key="1">
    <citation type="submission" date="2017-01" db="EMBL/GenBank/DDBJ databases">
        <title>Comparative genomics of anhydrobiosis in the tardigrade Hypsibius dujardini.</title>
        <authorList>
            <person name="Yoshida Y."/>
            <person name="Koutsovoulos G."/>
            <person name="Laetsch D."/>
            <person name="Stevens L."/>
            <person name="Kumar S."/>
            <person name="Horikawa D."/>
            <person name="Ishino K."/>
            <person name="Komine S."/>
            <person name="Tomita M."/>
            <person name="Blaxter M."/>
            <person name="Arakawa K."/>
        </authorList>
    </citation>
    <scope>NUCLEOTIDE SEQUENCE [LARGE SCALE GENOMIC DNA]</scope>
    <source>
        <strain evidence="3">Z151</strain>
    </source>
</reference>
<gene>
    <name evidence="2" type="ORF">BV898_09125</name>
</gene>
<protein>
    <recommendedName>
        <fullName evidence="4">Secreted protein</fullName>
    </recommendedName>
</protein>
<feature type="non-terminal residue" evidence="2">
    <location>
        <position position="139"/>
    </location>
</feature>
<proteinExistence type="predicted"/>
<evidence type="ECO:0008006" key="4">
    <source>
        <dbReference type="Google" id="ProtNLM"/>
    </source>
</evidence>
<keyword evidence="3" id="KW-1185">Reference proteome</keyword>
<sequence length="139" mass="15602">MNALQVCLMVAYVFGCPVSVDATNITLISMTFPGDSEADFRQIDPVYDVLIRAIPRRQPDVDFTNFTHISLRCTGSLQTQVVGQFLRNARFVKRLHGDARTEVSVPEDAPASCFFRFFFANPGLFLKDLSQQFTLVTTT</sequence>
<comment type="caution">
    <text evidence="2">The sequence shown here is derived from an EMBL/GenBank/DDBJ whole genome shotgun (WGS) entry which is preliminary data.</text>
</comment>
<evidence type="ECO:0000256" key="1">
    <source>
        <dbReference type="SAM" id="SignalP"/>
    </source>
</evidence>
<feature type="signal peptide" evidence="1">
    <location>
        <begin position="1"/>
        <end position="22"/>
    </location>
</feature>
<dbReference type="EMBL" id="MTYJ01000070">
    <property type="protein sequence ID" value="OQV16768.1"/>
    <property type="molecule type" value="Genomic_DNA"/>
</dbReference>
<dbReference type="AlphaFoldDB" id="A0A1W0WNJ3"/>
<keyword evidence="1" id="KW-0732">Signal</keyword>
<accession>A0A1W0WNJ3</accession>
<feature type="chain" id="PRO_5012709489" description="Secreted protein" evidence="1">
    <location>
        <begin position="23"/>
        <end position="139"/>
    </location>
</feature>
<evidence type="ECO:0000313" key="3">
    <source>
        <dbReference type="Proteomes" id="UP000192578"/>
    </source>
</evidence>
<organism evidence="2 3">
    <name type="scientific">Hypsibius exemplaris</name>
    <name type="common">Freshwater tardigrade</name>
    <dbReference type="NCBI Taxonomy" id="2072580"/>
    <lineage>
        <taxon>Eukaryota</taxon>
        <taxon>Metazoa</taxon>
        <taxon>Ecdysozoa</taxon>
        <taxon>Tardigrada</taxon>
        <taxon>Eutardigrada</taxon>
        <taxon>Parachela</taxon>
        <taxon>Hypsibioidea</taxon>
        <taxon>Hypsibiidae</taxon>
        <taxon>Hypsibius</taxon>
    </lineage>
</organism>
<evidence type="ECO:0000313" key="2">
    <source>
        <dbReference type="EMBL" id="OQV16768.1"/>
    </source>
</evidence>
<name>A0A1W0WNJ3_HYPEX</name>